<gene>
    <name evidence="9" type="ORF">H7C18_14335</name>
</gene>
<feature type="transmembrane region" description="Helical" evidence="7">
    <location>
        <begin position="212"/>
        <end position="234"/>
    </location>
</feature>
<feature type="domain" description="ABC transmembrane type-1" evidence="8">
    <location>
        <begin position="75"/>
        <end position="290"/>
    </location>
</feature>
<feature type="transmembrane region" description="Helical" evidence="7">
    <location>
        <begin position="75"/>
        <end position="101"/>
    </location>
</feature>
<dbReference type="Gene3D" id="1.10.3720.10">
    <property type="entry name" value="MetI-like"/>
    <property type="match status" value="1"/>
</dbReference>
<dbReference type="PROSITE" id="PS50928">
    <property type="entry name" value="ABC_TM1"/>
    <property type="match status" value="1"/>
</dbReference>
<evidence type="ECO:0000256" key="2">
    <source>
        <dbReference type="ARBA" id="ARBA00022448"/>
    </source>
</evidence>
<evidence type="ECO:0000256" key="1">
    <source>
        <dbReference type="ARBA" id="ARBA00004651"/>
    </source>
</evidence>
<dbReference type="GO" id="GO:0005886">
    <property type="term" value="C:plasma membrane"/>
    <property type="evidence" value="ECO:0007669"/>
    <property type="project" value="UniProtKB-SubCell"/>
</dbReference>
<comment type="similarity">
    <text evidence="7">Belongs to the binding-protein-dependent transport system permease family.</text>
</comment>
<evidence type="ECO:0000256" key="7">
    <source>
        <dbReference type="RuleBase" id="RU363032"/>
    </source>
</evidence>
<dbReference type="InterPro" id="IPR035906">
    <property type="entry name" value="MetI-like_sf"/>
</dbReference>
<keyword evidence="2 7" id="KW-0813">Transport</keyword>
<evidence type="ECO:0000256" key="5">
    <source>
        <dbReference type="ARBA" id="ARBA00022989"/>
    </source>
</evidence>
<name>A0A7X0SLA0_9BACL</name>
<proteinExistence type="inferred from homology"/>
<dbReference type="Proteomes" id="UP000564644">
    <property type="component" value="Unassembled WGS sequence"/>
</dbReference>
<feature type="transmembrane region" description="Helical" evidence="7">
    <location>
        <begin position="113"/>
        <end position="134"/>
    </location>
</feature>
<evidence type="ECO:0000256" key="3">
    <source>
        <dbReference type="ARBA" id="ARBA00022475"/>
    </source>
</evidence>
<evidence type="ECO:0000259" key="8">
    <source>
        <dbReference type="PROSITE" id="PS50928"/>
    </source>
</evidence>
<sequence length="301" mass="33065">MEQRKSLKSSASSLRILGILFVLPSMLFIAFSMLVPIVWNAAMSLTTWNGMTAVKWTGFANYAKVFEDAVTVRGFIYSLQIAVVSSALAIAAGLLLALAIYKTGPKEGAFYRFVFFSPAMMPFVIIGFLFVFILSPDVGLLNSVLGALGLQNLQHAWLSEPGTVVWTIAVIGGWRFSGLVMILCYTAMTTIPSSMFEAARLEGMGYARQVRMIILPLIMPTVRLVTLLMLILAFKTYDIVFIMTKGGPGDSSRTVPVRMLDVAFQYNEFGYASAIGVLLTILVSLVIVIVQRLARGESYEY</sequence>
<dbReference type="GO" id="GO:0055085">
    <property type="term" value="P:transmembrane transport"/>
    <property type="evidence" value="ECO:0007669"/>
    <property type="project" value="InterPro"/>
</dbReference>
<accession>A0A7X0SLA0</accession>
<keyword evidence="10" id="KW-1185">Reference proteome</keyword>
<dbReference type="EMBL" id="JACJVO010000017">
    <property type="protein sequence ID" value="MBB6732095.1"/>
    <property type="molecule type" value="Genomic_DNA"/>
</dbReference>
<dbReference type="PANTHER" id="PTHR30193">
    <property type="entry name" value="ABC TRANSPORTER PERMEASE PROTEIN"/>
    <property type="match status" value="1"/>
</dbReference>
<keyword evidence="4 7" id="KW-0812">Transmembrane</keyword>
<evidence type="ECO:0000313" key="9">
    <source>
        <dbReference type="EMBL" id="MBB6732095.1"/>
    </source>
</evidence>
<feature type="transmembrane region" description="Helical" evidence="7">
    <location>
        <begin position="164"/>
        <end position="191"/>
    </location>
</feature>
<reference evidence="9 10" key="1">
    <citation type="submission" date="2020-08" db="EMBL/GenBank/DDBJ databases">
        <title>Cohnella phylogeny.</title>
        <authorList>
            <person name="Dunlap C."/>
        </authorList>
    </citation>
    <scope>NUCLEOTIDE SEQUENCE [LARGE SCALE GENOMIC DNA]</scope>
    <source>
        <strain evidence="9 10">CBP 2801</strain>
    </source>
</reference>
<evidence type="ECO:0000256" key="6">
    <source>
        <dbReference type="ARBA" id="ARBA00023136"/>
    </source>
</evidence>
<dbReference type="InterPro" id="IPR051393">
    <property type="entry name" value="ABC_transporter_permease"/>
</dbReference>
<organism evidence="9 10">
    <name type="scientific">Cohnella zeiphila</name>
    <dbReference type="NCBI Taxonomy" id="2761120"/>
    <lineage>
        <taxon>Bacteria</taxon>
        <taxon>Bacillati</taxon>
        <taxon>Bacillota</taxon>
        <taxon>Bacilli</taxon>
        <taxon>Bacillales</taxon>
        <taxon>Paenibacillaceae</taxon>
        <taxon>Cohnella</taxon>
    </lineage>
</organism>
<dbReference type="InterPro" id="IPR000515">
    <property type="entry name" value="MetI-like"/>
</dbReference>
<feature type="transmembrane region" description="Helical" evidence="7">
    <location>
        <begin position="12"/>
        <end position="39"/>
    </location>
</feature>
<dbReference type="Pfam" id="PF00528">
    <property type="entry name" value="BPD_transp_1"/>
    <property type="match status" value="1"/>
</dbReference>
<protein>
    <submittedName>
        <fullName evidence="9">Sugar ABC transporter permease</fullName>
    </submittedName>
</protein>
<evidence type="ECO:0000256" key="4">
    <source>
        <dbReference type="ARBA" id="ARBA00022692"/>
    </source>
</evidence>
<dbReference type="SUPFAM" id="SSF161098">
    <property type="entry name" value="MetI-like"/>
    <property type="match status" value="1"/>
</dbReference>
<feature type="transmembrane region" description="Helical" evidence="7">
    <location>
        <begin position="269"/>
        <end position="290"/>
    </location>
</feature>
<keyword evidence="5 7" id="KW-1133">Transmembrane helix</keyword>
<comment type="caution">
    <text evidence="9">The sequence shown here is derived from an EMBL/GenBank/DDBJ whole genome shotgun (WGS) entry which is preliminary data.</text>
</comment>
<dbReference type="RefSeq" id="WP_185129764.1">
    <property type="nucleotide sequence ID" value="NZ_JACJVO010000017.1"/>
</dbReference>
<keyword evidence="6 7" id="KW-0472">Membrane</keyword>
<comment type="subcellular location">
    <subcellularLocation>
        <location evidence="1 7">Cell membrane</location>
        <topology evidence="1 7">Multi-pass membrane protein</topology>
    </subcellularLocation>
</comment>
<dbReference type="CDD" id="cd06261">
    <property type="entry name" value="TM_PBP2"/>
    <property type="match status" value="1"/>
</dbReference>
<keyword evidence="3" id="KW-1003">Cell membrane</keyword>
<dbReference type="AlphaFoldDB" id="A0A7X0SLA0"/>
<evidence type="ECO:0000313" key="10">
    <source>
        <dbReference type="Proteomes" id="UP000564644"/>
    </source>
</evidence>
<dbReference type="PANTHER" id="PTHR30193:SF37">
    <property type="entry name" value="INNER MEMBRANE ABC TRANSPORTER PERMEASE PROTEIN YCJO"/>
    <property type="match status" value="1"/>
</dbReference>